<dbReference type="AlphaFoldDB" id="A0A9Q3IBB5"/>
<feature type="compositionally biased region" description="Acidic residues" evidence="1">
    <location>
        <begin position="511"/>
        <end position="520"/>
    </location>
</feature>
<reference evidence="2" key="1">
    <citation type="submission" date="2021-03" db="EMBL/GenBank/DDBJ databases">
        <title>Draft genome sequence of rust myrtle Austropuccinia psidii MF-1, a brazilian biotype.</title>
        <authorList>
            <person name="Quecine M.C."/>
            <person name="Pachon D.M.R."/>
            <person name="Bonatelli M.L."/>
            <person name="Correr F.H."/>
            <person name="Franceschini L.M."/>
            <person name="Leite T.F."/>
            <person name="Margarido G.R.A."/>
            <person name="Almeida C.A."/>
            <person name="Ferrarezi J.A."/>
            <person name="Labate C.A."/>
        </authorList>
    </citation>
    <scope>NUCLEOTIDE SEQUENCE</scope>
    <source>
        <strain evidence="2">MF-1</strain>
    </source>
</reference>
<feature type="region of interest" description="Disordered" evidence="1">
    <location>
        <begin position="482"/>
        <end position="569"/>
    </location>
</feature>
<evidence type="ECO:0000256" key="1">
    <source>
        <dbReference type="SAM" id="MobiDB-lite"/>
    </source>
</evidence>
<dbReference type="Proteomes" id="UP000765509">
    <property type="component" value="Unassembled WGS sequence"/>
</dbReference>
<name>A0A9Q3IBB5_9BASI</name>
<evidence type="ECO:0000313" key="2">
    <source>
        <dbReference type="EMBL" id="MBW0534012.1"/>
    </source>
</evidence>
<feature type="compositionally biased region" description="Low complexity" evidence="1">
    <location>
        <begin position="87"/>
        <end position="110"/>
    </location>
</feature>
<gene>
    <name evidence="2" type="ORF">O181_073727</name>
</gene>
<dbReference type="EMBL" id="AVOT02039028">
    <property type="protein sequence ID" value="MBW0534012.1"/>
    <property type="molecule type" value="Genomic_DNA"/>
</dbReference>
<keyword evidence="3" id="KW-1185">Reference proteome</keyword>
<feature type="region of interest" description="Disordered" evidence="1">
    <location>
        <begin position="44"/>
        <end position="113"/>
    </location>
</feature>
<organism evidence="2 3">
    <name type="scientific">Austropuccinia psidii MF-1</name>
    <dbReference type="NCBI Taxonomy" id="1389203"/>
    <lineage>
        <taxon>Eukaryota</taxon>
        <taxon>Fungi</taxon>
        <taxon>Dikarya</taxon>
        <taxon>Basidiomycota</taxon>
        <taxon>Pucciniomycotina</taxon>
        <taxon>Pucciniomycetes</taxon>
        <taxon>Pucciniales</taxon>
        <taxon>Sphaerophragmiaceae</taxon>
        <taxon>Austropuccinia</taxon>
    </lineage>
</organism>
<protein>
    <submittedName>
        <fullName evidence="2">Uncharacterized protein</fullName>
    </submittedName>
</protein>
<comment type="caution">
    <text evidence="2">The sequence shown here is derived from an EMBL/GenBank/DDBJ whole genome shotgun (WGS) entry which is preliminary data.</text>
</comment>
<evidence type="ECO:0000313" key="3">
    <source>
        <dbReference type="Proteomes" id="UP000765509"/>
    </source>
</evidence>
<accession>A0A9Q3IBB5</accession>
<feature type="compositionally biased region" description="Acidic residues" evidence="1">
    <location>
        <begin position="529"/>
        <end position="569"/>
    </location>
</feature>
<proteinExistence type="predicted"/>
<sequence>MESTDPTSSQQAVPSALNLEQVLLSIMKNQDSISSTIGILREDVDKLKISPPAPTNTSQTSQKKKKDTSPLQRAQSEPPASKVALQKYPSPYSSKLKSSPKNTPPSSKTPVKCNPLQLQSIDFPPEFKGVKDAFYKHLKILWDITEKDAVPSAPSQETLVQFYRKFSNSKELQSAVQDSCNIPLLENENDVRALAARQLKSVKLAQGISRIGASYQSYIQGALARLGFTIWSPNLAQDSEDLYNVACRILAITTFQQIAAAGAFNNQNVNLAFIMKTGLMQKAYNHFVHYFMKARYEKEAKAGGSIKAAGIKNSTNKSRERLRNARRDFAILQKFPNRYRQVIEDIRAHSDDECHPTKDVYIIKKLTYRSKKANIFFRKLDEAMLQYHKNMGMVSRFRTRVLPKEPVASSFTAPPIQLPIDFYNIKWFKHLSQLEKKKIVNMSSVAFLPDPEDSLKAKRHPDEKCSDRAFNKKYYDEVVGPYELQEDEESVDEEEDRNRSDDGSINLEAPSEGEESEADDGLYAPGEYNYEDDEFSEEGESGAESENEEEPEKFNEETQDAMEGLEEEI</sequence>
<dbReference type="OrthoDB" id="2517477at2759"/>
<feature type="compositionally biased region" description="Acidic residues" evidence="1">
    <location>
        <begin position="484"/>
        <end position="495"/>
    </location>
</feature>